<name>A0AAV1AWF0_VICFA</name>
<reference evidence="3 4" key="1">
    <citation type="submission" date="2023-01" db="EMBL/GenBank/DDBJ databases">
        <authorList>
            <person name="Kreplak J."/>
        </authorList>
    </citation>
    <scope>NUCLEOTIDE SEQUENCE [LARGE SCALE GENOMIC DNA]</scope>
</reference>
<evidence type="ECO:0000256" key="1">
    <source>
        <dbReference type="SAM" id="MobiDB-lite"/>
    </source>
</evidence>
<gene>
    <name evidence="3" type="ORF">VFH_V147600</name>
</gene>
<evidence type="ECO:0000313" key="4">
    <source>
        <dbReference type="Proteomes" id="UP001157006"/>
    </source>
</evidence>
<dbReference type="PANTHER" id="PTHR42648">
    <property type="entry name" value="TRANSPOSASE, PUTATIVE-RELATED"/>
    <property type="match status" value="1"/>
</dbReference>
<dbReference type="InterPro" id="IPR057670">
    <property type="entry name" value="SH3_retrovirus"/>
</dbReference>
<feature type="domain" description="Retroviral polymerase SH3-like" evidence="2">
    <location>
        <begin position="45"/>
        <end position="105"/>
    </location>
</feature>
<proteinExistence type="predicted"/>
<dbReference type="EMBL" id="OX451740">
    <property type="protein sequence ID" value="CAI8614804.1"/>
    <property type="molecule type" value="Genomic_DNA"/>
</dbReference>
<dbReference type="PANTHER" id="PTHR42648:SF31">
    <property type="entry name" value="RNA-DIRECTED DNA POLYMERASE"/>
    <property type="match status" value="1"/>
</dbReference>
<sequence length="173" mass="19611">MWRFCVQHAIHLIKRLPTPLLKFKCPYELLQQQPPILIHLKAFGCLSFASTFQAHRSKFEPGARKAISLGFKEGTKGYILYDLQNHNLFVSIHVIFYETHFPFKSLVSPLTIKLDLTNFPIYVEPDDLSQPSSSTEISLPTEHICPLTNSTLQPGIDDSPSSPTSPFTFSLSY</sequence>
<dbReference type="InterPro" id="IPR039537">
    <property type="entry name" value="Retrotran_Ty1/copia-like"/>
</dbReference>
<evidence type="ECO:0000259" key="2">
    <source>
        <dbReference type="Pfam" id="PF25597"/>
    </source>
</evidence>
<evidence type="ECO:0000313" key="3">
    <source>
        <dbReference type="EMBL" id="CAI8614804.1"/>
    </source>
</evidence>
<dbReference type="Proteomes" id="UP001157006">
    <property type="component" value="Chromosome 5"/>
</dbReference>
<keyword evidence="4" id="KW-1185">Reference proteome</keyword>
<dbReference type="Pfam" id="PF25597">
    <property type="entry name" value="SH3_retrovirus"/>
    <property type="match status" value="1"/>
</dbReference>
<protein>
    <recommendedName>
        <fullName evidence="2">Retroviral polymerase SH3-like domain-containing protein</fullName>
    </recommendedName>
</protein>
<feature type="compositionally biased region" description="Low complexity" evidence="1">
    <location>
        <begin position="159"/>
        <end position="173"/>
    </location>
</feature>
<organism evidence="3 4">
    <name type="scientific">Vicia faba</name>
    <name type="common">Broad bean</name>
    <name type="synonym">Faba vulgaris</name>
    <dbReference type="NCBI Taxonomy" id="3906"/>
    <lineage>
        <taxon>Eukaryota</taxon>
        <taxon>Viridiplantae</taxon>
        <taxon>Streptophyta</taxon>
        <taxon>Embryophyta</taxon>
        <taxon>Tracheophyta</taxon>
        <taxon>Spermatophyta</taxon>
        <taxon>Magnoliopsida</taxon>
        <taxon>eudicotyledons</taxon>
        <taxon>Gunneridae</taxon>
        <taxon>Pentapetalae</taxon>
        <taxon>rosids</taxon>
        <taxon>fabids</taxon>
        <taxon>Fabales</taxon>
        <taxon>Fabaceae</taxon>
        <taxon>Papilionoideae</taxon>
        <taxon>50 kb inversion clade</taxon>
        <taxon>NPAAA clade</taxon>
        <taxon>Hologalegina</taxon>
        <taxon>IRL clade</taxon>
        <taxon>Fabeae</taxon>
        <taxon>Vicia</taxon>
    </lineage>
</organism>
<dbReference type="AlphaFoldDB" id="A0AAV1AWF0"/>
<accession>A0AAV1AWF0</accession>
<feature type="region of interest" description="Disordered" evidence="1">
    <location>
        <begin position="151"/>
        <end position="173"/>
    </location>
</feature>